<dbReference type="InterPro" id="IPR008717">
    <property type="entry name" value="Noggin"/>
</dbReference>
<evidence type="ECO:0000256" key="2">
    <source>
        <dbReference type="ARBA" id="ARBA00007480"/>
    </source>
</evidence>
<gene>
    <name evidence="9" type="primary">LOC108047165</name>
    <name evidence="7" type="synonym">108047165</name>
</gene>
<feature type="signal peptide" evidence="6">
    <location>
        <begin position="1"/>
        <end position="33"/>
    </location>
</feature>
<reference evidence="7" key="3">
    <citation type="submission" date="2025-05" db="UniProtKB">
        <authorList>
            <consortium name="EnsemblMetazoa"/>
        </authorList>
    </citation>
    <scope>IDENTIFICATION</scope>
</reference>
<evidence type="ECO:0000313" key="8">
    <source>
        <dbReference type="Proteomes" id="UP001652680"/>
    </source>
</evidence>
<dbReference type="EnsemblMetazoa" id="XM_017127266.2">
    <property type="protein sequence ID" value="XP_016982755.1"/>
    <property type="gene ID" value="LOC108047165"/>
</dbReference>
<comment type="subcellular location">
    <subcellularLocation>
        <location evidence="1">Secreted</location>
    </subcellularLocation>
</comment>
<dbReference type="PANTHER" id="PTHR39940">
    <property type="entry name" value="PROTHORACICOTROPIC HORMONE, ISOFORM F"/>
    <property type="match status" value="1"/>
</dbReference>
<evidence type="ECO:0000313" key="7">
    <source>
        <dbReference type="EnsemblMetazoa" id="XP_016982755.1"/>
    </source>
</evidence>
<dbReference type="GeneID" id="108047165"/>
<keyword evidence="4" id="KW-0964">Secreted</keyword>
<reference evidence="8" key="1">
    <citation type="journal article" date="2021" name="Elife">
        <title>Highly contiguous assemblies of 101 drosophilid genomes.</title>
        <authorList>
            <person name="Kim B.Y."/>
            <person name="Wang J.R."/>
            <person name="Miller D.E."/>
            <person name="Barmina O."/>
            <person name="Delaney E."/>
            <person name="Thompson A."/>
            <person name="Comeault A.A."/>
            <person name="Peede D."/>
            <person name="D'Agostino E.R."/>
            <person name="Pelaez J."/>
            <person name="Aguilar J.M."/>
            <person name="Haji D."/>
            <person name="Matsunaga T."/>
            <person name="Armstrong E.E."/>
            <person name="Zych M."/>
            <person name="Ogawa Y."/>
            <person name="Stamenkovic-Radak M."/>
            <person name="Jelic M."/>
            <person name="Veselinovic M.S."/>
            <person name="Tanaskovic M."/>
            <person name="Eric P."/>
            <person name="Gao J.J."/>
            <person name="Katoh T.K."/>
            <person name="Toda M.J."/>
            <person name="Watabe H."/>
            <person name="Watada M."/>
            <person name="Davis J.S."/>
            <person name="Moyle L.C."/>
            <person name="Manoli G."/>
            <person name="Bertolini E."/>
            <person name="Kostal V."/>
            <person name="Hawley R.S."/>
            <person name="Takahashi A."/>
            <person name="Jones C.D."/>
            <person name="Price D.K."/>
            <person name="Whiteman N."/>
            <person name="Kopp A."/>
            <person name="Matute D.R."/>
            <person name="Petrov D.A."/>
        </authorList>
    </citation>
    <scope>NUCLEOTIDE SEQUENCE [LARGE SCALE GENOMIC DNA]</scope>
</reference>
<feature type="chain" id="PRO_5028399759" evidence="6">
    <location>
        <begin position="34"/>
        <end position="239"/>
    </location>
</feature>
<dbReference type="InterPro" id="IPR052876">
    <property type="entry name" value="Insect_Hormone_Regulators"/>
</dbReference>
<dbReference type="InterPro" id="IPR029034">
    <property type="entry name" value="Cystine-knot_cytokine"/>
</dbReference>
<dbReference type="RefSeq" id="XP_016982755.1">
    <property type="nucleotide sequence ID" value="XM_017127266.1"/>
</dbReference>
<dbReference type="Proteomes" id="UP001652680">
    <property type="component" value="Unassembled WGS sequence"/>
</dbReference>
<organism evidence="9">
    <name type="scientific">Drosophila rhopaloa</name>
    <name type="common">Fruit fly</name>
    <dbReference type="NCBI Taxonomy" id="1041015"/>
    <lineage>
        <taxon>Eukaryota</taxon>
        <taxon>Metazoa</taxon>
        <taxon>Ecdysozoa</taxon>
        <taxon>Arthropoda</taxon>
        <taxon>Hexapoda</taxon>
        <taxon>Insecta</taxon>
        <taxon>Pterygota</taxon>
        <taxon>Neoptera</taxon>
        <taxon>Endopterygota</taxon>
        <taxon>Diptera</taxon>
        <taxon>Brachycera</taxon>
        <taxon>Muscomorpha</taxon>
        <taxon>Ephydroidea</taxon>
        <taxon>Drosophilidae</taxon>
        <taxon>Drosophila</taxon>
        <taxon>Sophophora</taxon>
    </lineage>
</organism>
<evidence type="ECO:0000256" key="4">
    <source>
        <dbReference type="ARBA" id="ARBA00022525"/>
    </source>
</evidence>
<reference evidence="9" key="2">
    <citation type="submission" date="2025-04" db="UniProtKB">
        <authorList>
            <consortium name="RefSeq"/>
        </authorList>
    </citation>
    <scope>IDENTIFICATION</scope>
</reference>
<dbReference type="PANTHER" id="PTHR39940:SF4">
    <property type="entry name" value="PROTEIN TRUNK"/>
    <property type="match status" value="1"/>
</dbReference>
<proteinExistence type="inferred from homology"/>
<evidence type="ECO:0000256" key="5">
    <source>
        <dbReference type="ARBA" id="ARBA00022729"/>
    </source>
</evidence>
<keyword evidence="5 6" id="KW-0732">Signal</keyword>
<accession>A0A6P4EX38</accession>
<dbReference type="OrthoDB" id="5950649at2759"/>
<dbReference type="GO" id="GO:0005576">
    <property type="term" value="C:extracellular region"/>
    <property type="evidence" value="ECO:0007669"/>
    <property type="project" value="UniProtKB-SubCell"/>
</dbReference>
<dbReference type="AlphaFoldDB" id="A0A6P4EX38"/>
<sequence>MFLQISCPNMKLLKLKELIWLAICLTLLAVSCSEQDEADYCAELSIQSLSKILGQAFNPRYMSIDPPGEPEEKSYQLGYKRSSYELPFYADSDVISVSHFPAWETNHFALVEKKESSRSKSLRTRSAFMDRVAHPRIDGFKQRPWECSSKINWIDLGLNYFPRYIRSIECIARKCWYDHFNCKPKSFTIKVLRRKTGSCIRINDKLILITAEKFENDYTQLWIWEEIAVNFCCECVMLY</sequence>
<keyword evidence="3" id="KW-0217">Developmental protein</keyword>
<evidence type="ECO:0000256" key="3">
    <source>
        <dbReference type="ARBA" id="ARBA00022473"/>
    </source>
</evidence>
<dbReference type="Gene3D" id="2.10.90.10">
    <property type="entry name" value="Cystine-knot cytokines"/>
    <property type="match status" value="1"/>
</dbReference>
<comment type="similarity">
    <text evidence="2">Belongs to the noggin family.</text>
</comment>
<dbReference type="Pfam" id="PF05806">
    <property type="entry name" value="Noggin"/>
    <property type="match status" value="1"/>
</dbReference>
<keyword evidence="8" id="KW-1185">Reference proteome</keyword>
<evidence type="ECO:0000256" key="6">
    <source>
        <dbReference type="SAM" id="SignalP"/>
    </source>
</evidence>
<protein>
    <submittedName>
        <fullName evidence="9">Protein trunk</fullName>
    </submittedName>
</protein>
<dbReference type="SUPFAM" id="SSF57501">
    <property type="entry name" value="Cystine-knot cytokines"/>
    <property type="match status" value="1"/>
</dbReference>
<evidence type="ECO:0000313" key="9">
    <source>
        <dbReference type="RefSeq" id="XP_016982755.1"/>
    </source>
</evidence>
<name>A0A6P4EX38_DRORH</name>
<evidence type="ECO:0000256" key="1">
    <source>
        <dbReference type="ARBA" id="ARBA00004613"/>
    </source>
</evidence>
<dbReference type="GO" id="GO:0005102">
    <property type="term" value="F:signaling receptor binding"/>
    <property type="evidence" value="ECO:0007669"/>
    <property type="project" value="TreeGrafter"/>
</dbReference>